<organism evidence="3 4">
    <name type="scientific">Gordonia asplenii</name>
    <dbReference type="NCBI Taxonomy" id="2725283"/>
    <lineage>
        <taxon>Bacteria</taxon>
        <taxon>Bacillati</taxon>
        <taxon>Actinomycetota</taxon>
        <taxon>Actinomycetes</taxon>
        <taxon>Mycobacteriales</taxon>
        <taxon>Gordoniaceae</taxon>
        <taxon>Gordonia</taxon>
    </lineage>
</organism>
<protein>
    <recommendedName>
        <fullName evidence="1">ESAT-6-like protein</fullName>
    </recommendedName>
</protein>
<gene>
    <name evidence="3" type="ORF">HH308_03025</name>
</gene>
<reference evidence="3 4" key="1">
    <citation type="submission" date="2020-04" db="EMBL/GenBank/DDBJ databases">
        <title>Gordonia sp. nov. TBRC 11910.</title>
        <authorList>
            <person name="Suriyachadkun C."/>
        </authorList>
    </citation>
    <scope>NUCLEOTIDE SEQUENCE [LARGE SCALE GENOMIC DNA]</scope>
    <source>
        <strain evidence="3 4">TBRC 11910</strain>
    </source>
</reference>
<comment type="similarity">
    <text evidence="1">Belongs to the WXG100 family.</text>
</comment>
<accession>A0A848KM66</accession>
<dbReference type="InterPro" id="IPR036689">
    <property type="entry name" value="ESAT-6-like_sf"/>
</dbReference>
<dbReference type="AlphaFoldDB" id="A0A848KM66"/>
<evidence type="ECO:0000313" key="4">
    <source>
        <dbReference type="Proteomes" id="UP000550729"/>
    </source>
</evidence>
<comment type="caution">
    <text evidence="3">The sequence shown here is derived from an EMBL/GenBank/DDBJ whole genome shotgun (WGS) entry which is preliminary data.</text>
</comment>
<dbReference type="InterPro" id="IPR010310">
    <property type="entry name" value="T7SS_ESAT-6-like"/>
</dbReference>
<evidence type="ECO:0000256" key="2">
    <source>
        <dbReference type="SAM" id="MobiDB-lite"/>
    </source>
</evidence>
<dbReference type="NCBIfam" id="TIGR03930">
    <property type="entry name" value="WXG100_ESAT6"/>
    <property type="match status" value="1"/>
</dbReference>
<keyword evidence="4" id="KW-1185">Reference proteome</keyword>
<sequence length="103" mass="10807">MPNGLDLDVTAGLATTKSVAGIVDEMQQVIRSIQTSSTEAVSMWKGRASSAFDTTQADWNSSATKLQLALDDIKAKLASSFTNYGDQDDQGASSFSGVGTLNI</sequence>
<evidence type="ECO:0000313" key="3">
    <source>
        <dbReference type="EMBL" id="NMO00184.1"/>
    </source>
</evidence>
<dbReference type="Gene3D" id="1.10.287.1060">
    <property type="entry name" value="ESAT-6-like"/>
    <property type="match status" value="1"/>
</dbReference>
<name>A0A848KM66_9ACTN</name>
<dbReference type="EMBL" id="JABBNB010000002">
    <property type="protein sequence ID" value="NMO00184.1"/>
    <property type="molecule type" value="Genomic_DNA"/>
</dbReference>
<dbReference type="Proteomes" id="UP000550729">
    <property type="component" value="Unassembled WGS sequence"/>
</dbReference>
<dbReference type="RefSeq" id="WP_170192693.1">
    <property type="nucleotide sequence ID" value="NZ_JABBNB010000002.1"/>
</dbReference>
<dbReference type="SUPFAM" id="SSF140453">
    <property type="entry name" value="EsxAB dimer-like"/>
    <property type="match status" value="1"/>
</dbReference>
<feature type="region of interest" description="Disordered" evidence="2">
    <location>
        <begin position="84"/>
        <end position="103"/>
    </location>
</feature>
<evidence type="ECO:0000256" key="1">
    <source>
        <dbReference type="RuleBase" id="RU362001"/>
    </source>
</evidence>
<proteinExistence type="inferred from homology"/>
<dbReference type="Pfam" id="PF06013">
    <property type="entry name" value="WXG100"/>
    <property type="match status" value="1"/>
</dbReference>